<feature type="region of interest" description="Disordered" evidence="1">
    <location>
        <begin position="52"/>
        <end position="74"/>
    </location>
</feature>
<dbReference type="Proteomes" id="UP000500767">
    <property type="component" value="Plasmid unnamed2"/>
</dbReference>
<proteinExistence type="predicted"/>
<dbReference type="InterPro" id="IPR036397">
    <property type="entry name" value="RNaseH_sf"/>
</dbReference>
<dbReference type="Proteomes" id="UP000500767">
    <property type="component" value="Chromosome"/>
</dbReference>
<protein>
    <submittedName>
        <fullName evidence="4">ISNCY family transposase</fullName>
    </submittedName>
</protein>
<dbReference type="InterPro" id="IPR009057">
    <property type="entry name" value="Homeodomain-like_sf"/>
</dbReference>
<dbReference type="PANTHER" id="PTHR35004:SF7">
    <property type="entry name" value="INTEGRASE PROTEIN"/>
    <property type="match status" value="1"/>
</dbReference>
<accession>A0A6M8HYV5</accession>
<geneLocation type="plasmid" evidence="4 5">
    <name>unnamed2</name>
</geneLocation>
<sequence length="437" mass="49851">MGLVLMSGQELHRVGVLAEITDGERSVASGAALLGLTTRHMRRLVERYRTEGAASLAHGHRSRPSNHRRPTEHRTEALRLVRSLYQGYGPTLASEMLADRHKLSVPRETLRCWMRADGLWLTRAQRRSFHQNRPRREHFGELIQIDGSEHRWFGPDHPMCTLLVFIDDATSRLMQLRFVPSESTQTYFETLQDYLIEHGCPVAFYSDKHTVFRVAKLDAMRGDGMTQFGRALAELNVEILCANSSQAKGRVERANRTLQDRLVKELQLEGITTIEDGNGFLPGFIERFNGRFAVPPARPDNLHRPLKVTLSRLSDILCKRELRHVGQQLQISWQRKLLILERNALSETLPGKYVELFDFGGGRLEIRCNGVALPYLAFDKDQRVTHTAIVDNKRLTEALVFVQELQAEPRPAPRIKTNSEKIGYVSNGRKRGRPRGI</sequence>
<dbReference type="GO" id="GO:0015074">
    <property type="term" value="P:DNA integration"/>
    <property type="evidence" value="ECO:0007669"/>
    <property type="project" value="InterPro"/>
</dbReference>
<feature type="compositionally biased region" description="Basic residues" evidence="1">
    <location>
        <begin position="58"/>
        <end position="71"/>
    </location>
</feature>
<feature type="domain" description="Integrase catalytic" evidence="2">
    <location>
        <begin position="130"/>
        <end position="313"/>
    </location>
</feature>
<keyword evidence="4" id="KW-0614">Plasmid</keyword>
<evidence type="ECO:0000313" key="4">
    <source>
        <dbReference type="EMBL" id="QKE93436.1"/>
    </source>
</evidence>
<evidence type="ECO:0000313" key="3">
    <source>
        <dbReference type="EMBL" id="QKE90433.1"/>
    </source>
</evidence>
<gene>
    <name evidence="3" type="ORF">HN018_10660</name>
    <name evidence="4" type="ORF">HN018_24965</name>
</gene>
<dbReference type="AlphaFoldDB" id="A0A6M8HYV5"/>
<dbReference type="Pfam" id="PF13551">
    <property type="entry name" value="HTH_29"/>
    <property type="match status" value="1"/>
</dbReference>
<dbReference type="KEGG" id="lck:HN018_10660"/>
<evidence type="ECO:0000313" key="5">
    <source>
        <dbReference type="Proteomes" id="UP000500767"/>
    </source>
</evidence>
<dbReference type="SUPFAM" id="SSF53098">
    <property type="entry name" value="Ribonuclease H-like"/>
    <property type="match status" value="1"/>
</dbReference>
<evidence type="ECO:0000256" key="1">
    <source>
        <dbReference type="SAM" id="MobiDB-lite"/>
    </source>
</evidence>
<keyword evidence="5" id="KW-1185">Reference proteome</keyword>
<dbReference type="EMBL" id="CP053710">
    <property type="protein sequence ID" value="QKE93436.1"/>
    <property type="molecule type" value="Genomic_DNA"/>
</dbReference>
<dbReference type="PANTHER" id="PTHR35004">
    <property type="entry name" value="TRANSPOSASE RV3428C-RELATED"/>
    <property type="match status" value="1"/>
</dbReference>
<evidence type="ECO:0000259" key="2">
    <source>
        <dbReference type="PROSITE" id="PS50994"/>
    </source>
</evidence>
<reference evidence="4 5" key="1">
    <citation type="journal article" date="2014" name="World J. Microbiol. Biotechnol.">
        <title>Biodiversity and physiological characteristics of Antarctic and Arctic lichens-associated bacteria.</title>
        <authorList>
            <person name="Lee Y.M."/>
            <person name="Kim E.H."/>
            <person name="Lee H.K."/>
            <person name="Hong S.G."/>
        </authorList>
    </citation>
    <scope>NUCLEOTIDE SEQUENCE [LARGE SCALE GENOMIC DNA]</scope>
    <source>
        <strain evidence="4 5">PAMC 26569</strain>
        <plasmid evidence="4">unnamed2</plasmid>
    </source>
</reference>
<dbReference type="InterPro" id="IPR012337">
    <property type="entry name" value="RNaseH-like_sf"/>
</dbReference>
<dbReference type="Gene3D" id="3.30.420.10">
    <property type="entry name" value="Ribonuclease H-like superfamily/Ribonuclease H"/>
    <property type="match status" value="1"/>
</dbReference>
<dbReference type="NCBIfam" id="NF033594">
    <property type="entry name" value="transpos_ISNCY_2"/>
    <property type="match status" value="1"/>
</dbReference>
<dbReference type="InterPro" id="IPR047797">
    <property type="entry name" value="ISNCY_transpos"/>
</dbReference>
<dbReference type="InterPro" id="IPR001584">
    <property type="entry name" value="Integrase_cat-core"/>
</dbReference>
<organism evidence="4 5">
    <name type="scientific">Lichenicola cladoniae</name>
    <dbReference type="NCBI Taxonomy" id="1484109"/>
    <lineage>
        <taxon>Bacteria</taxon>
        <taxon>Pseudomonadati</taxon>
        <taxon>Pseudomonadota</taxon>
        <taxon>Alphaproteobacteria</taxon>
        <taxon>Acetobacterales</taxon>
        <taxon>Acetobacteraceae</taxon>
        <taxon>Lichenicola</taxon>
    </lineage>
</organism>
<dbReference type="SUPFAM" id="SSF46689">
    <property type="entry name" value="Homeodomain-like"/>
    <property type="match status" value="1"/>
</dbReference>
<dbReference type="PROSITE" id="PS50994">
    <property type="entry name" value="INTEGRASE"/>
    <property type="match status" value="1"/>
</dbReference>
<name>A0A6M8HYV5_9PROT</name>
<dbReference type="KEGG" id="lck:HN018_24965"/>
<reference evidence="4" key="2">
    <citation type="submission" date="2020-05" db="EMBL/GenBank/DDBJ databases">
        <authorList>
            <person name="Noh H.-J."/>
            <person name="Shin S.C."/>
            <person name="Park Y."/>
            <person name="Choi A."/>
            <person name="Baek K."/>
            <person name="Cho Y."/>
            <person name="Lee Y.M."/>
        </authorList>
    </citation>
    <scope>NUCLEOTIDE SEQUENCE</scope>
    <source>
        <strain evidence="4">PAMC 26569</strain>
        <plasmid evidence="4">unnamed2</plasmid>
    </source>
</reference>
<dbReference type="EMBL" id="CP053708">
    <property type="protein sequence ID" value="QKE90433.1"/>
    <property type="molecule type" value="Genomic_DNA"/>
</dbReference>
<dbReference type="GO" id="GO:0003676">
    <property type="term" value="F:nucleic acid binding"/>
    <property type="evidence" value="ECO:0007669"/>
    <property type="project" value="InterPro"/>
</dbReference>